<evidence type="ECO:0000313" key="1">
    <source>
        <dbReference type="EMBL" id="KGO93687.1"/>
    </source>
</evidence>
<organism evidence="1 2">
    <name type="scientific">Flavobacterium subsaxonicum WB 4.1-42 = DSM 21790</name>
    <dbReference type="NCBI Taxonomy" id="1121898"/>
    <lineage>
        <taxon>Bacteria</taxon>
        <taxon>Pseudomonadati</taxon>
        <taxon>Bacteroidota</taxon>
        <taxon>Flavobacteriia</taxon>
        <taxon>Flavobacteriales</taxon>
        <taxon>Flavobacteriaceae</taxon>
        <taxon>Flavobacterium</taxon>
    </lineage>
</organism>
<evidence type="ECO:0000313" key="2">
    <source>
        <dbReference type="Proteomes" id="UP000030111"/>
    </source>
</evidence>
<dbReference type="Proteomes" id="UP000030111">
    <property type="component" value="Unassembled WGS sequence"/>
</dbReference>
<comment type="caution">
    <text evidence="1">The sequence shown here is derived from an EMBL/GenBank/DDBJ whole genome shotgun (WGS) entry which is preliminary data.</text>
</comment>
<name>A0A0A2MM43_9FLAO</name>
<accession>A0A0A2MM43</accession>
<reference evidence="1 2" key="1">
    <citation type="submission" date="2013-09" db="EMBL/GenBank/DDBJ databases">
        <authorList>
            <person name="Zeng Z."/>
            <person name="Chen C."/>
        </authorList>
    </citation>
    <scope>NUCLEOTIDE SEQUENCE [LARGE SCALE GENOMIC DNA]</scope>
    <source>
        <strain evidence="1 2">WB 4.1-42</strain>
    </source>
</reference>
<gene>
    <name evidence="1" type="ORF">Q766_06930</name>
</gene>
<keyword evidence="2" id="KW-1185">Reference proteome</keyword>
<proteinExistence type="predicted"/>
<dbReference type="AlphaFoldDB" id="A0A0A2MM43"/>
<sequence>MLLWLWIGIANQALGSDGSGEPKVIPAQQDIQHGLSILRNLFTAFLMVFRWIMQSAGSLTDTLRVKLVGQSFN</sequence>
<dbReference type="EMBL" id="JRLY01000004">
    <property type="protein sequence ID" value="KGO93687.1"/>
    <property type="molecule type" value="Genomic_DNA"/>
</dbReference>
<protein>
    <submittedName>
        <fullName evidence="1">Uncharacterized protein</fullName>
    </submittedName>
</protein>